<evidence type="ECO:0000313" key="2">
    <source>
        <dbReference type="EMBL" id="CQD02696.1"/>
    </source>
</evidence>
<dbReference type="EMBL" id="CTEE01000001">
    <property type="protein sequence ID" value="CQD02696.1"/>
    <property type="molecule type" value="Genomic_DNA"/>
</dbReference>
<dbReference type="AlphaFoldDB" id="A0A0E4GV44"/>
<evidence type="ECO:0000256" key="1">
    <source>
        <dbReference type="SAM" id="MobiDB-lite"/>
    </source>
</evidence>
<protein>
    <submittedName>
        <fullName evidence="2">Pirin</fullName>
    </submittedName>
</protein>
<sequence>MLWNFVGRTHDEIVGYRQLWEEADARFGVVDGYRGPLTRLPAPPLPTTRLGPRPIRHDRIDPNRKETT</sequence>
<reference evidence="2 3" key="1">
    <citation type="submission" date="2015-03" db="EMBL/GenBank/DDBJ databases">
        <authorList>
            <person name="Urmite Genomes"/>
        </authorList>
    </citation>
    <scope>NUCLEOTIDE SEQUENCE [LARGE SCALE GENOMIC DNA]</scope>
    <source>
        <strain evidence="2 3">CSUR P1491</strain>
    </source>
</reference>
<feature type="compositionally biased region" description="Basic and acidic residues" evidence="1">
    <location>
        <begin position="55"/>
        <end position="68"/>
    </location>
</feature>
<organism evidence="2 3">
    <name type="scientific">Mycobacterium lentiflavum</name>
    <dbReference type="NCBI Taxonomy" id="141349"/>
    <lineage>
        <taxon>Bacteria</taxon>
        <taxon>Bacillati</taxon>
        <taxon>Actinomycetota</taxon>
        <taxon>Actinomycetes</taxon>
        <taxon>Mycobacteriales</taxon>
        <taxon>Mycobacteriaceae</taxon>
        <taxon>Mycobacterium</taxon>
        <taxon>Mycobacterium simiae complex</taxon>
    </lineage>
</organism>
<name>A0A0E4GV44_MYCLN</name>
<dbReference type="Proteomes" id="UP000199251">
    <property type="component" value="Unassembled WGS sequence"/>
</dbReference>
<feature type="region of interest" description="Disordered" evidence="1">
    <location>
        <begin position="38"/>
        <end position="68"/>
    </location>
</feature>
<accession>A0A0E4GV44</accession>
<gene>
    <name evidence="2" type="ORF">BN1232_00204</name>
</gene>
<evidence type="ECO:0000313" key="3">
    <source>
        <dbReference type="Proteomes" id="UP000199251"/>
    </source>
</evidence>
<dbReference type="STRING" id="141349.BN1232_00204"/>
<proteinExistence type="predicted"/>